<dbReference type="EMBL" id="QZWG01000016">
    <property type="protein sequence ID" value="RZB61389.1"/>
    <property type="molecule type" value="Genomic_DNA"/>
</dbReference>
<accession>A0A445GJJ0</accession>
<keyword evidence="3" id="KW-1185">Reference proteome</keyword>
<evidence type="ECO:0000313" key="3">
    <source>
        <dbReference type="Proteomes" id="UP000289340"/>
    </source>
</evidence>
<evidence type="ECO:0000313" key="2">
    <source>
        <dbReference type="EMBL" id="RZB61390.1"/>
    </source>
</evidence>
<protein>
    <submittedName>
        <fullName evidence="2">Uncharacterized protein</fullName>
    </submittedName>
</protein>
<feature type="region of interest" description="Disordered" evidence="1">
    <location>
        <begin position="993"/>
        <end position="1029"/>
    </location>
</feature>
<reference evidence="2 3" key="1">
    <citation type="submission" date="2018-09" db="EMBL/GenBank/DDBJ databases">
        <title>A high-quality reference genome of wild soybean provides a powerful tool to mine soybean genomes.</title>
        <authorList>
            <person name="Xie M."/>
            <person name="Chung C.Y.L."/>
            <person name="Li M.-W."/>
            <person name="Wong F.-L."/>
            <person name="Chan T.-F."/>
            <person name="Lam H.-M."/>
        </authorList>
    </citation>
    <scope>NUCLEOTIDE SEQUENCE [LARGE SCALE GENOMIC DNA]</scope>
    <source>
        <strain evidence="3">cv. W05</strain>
        <tissue evidence="2">Hypocotyl of etiolated seedlings</tissue>
    </source>
</reference>
<proteinExistence type="predicted"/>
<gene>
    <name evidence="2" type="ORF">D0Y65_043909</name>
</gene>
<dbReference type="Proteomes" id="UP000289340">
    <property type="component" value="Chromosome 16"/>
</dbReference>
<dbReference type="PANTHER" id="PTHR33621:SF2">
    <property type="entry name" value="RIBOSOMAL L1 DOMAIN-CONTAINING PROTEIN"/>
    <property type="match status" value="1"/>
</dbReference>
<dbReference type="EMBL" id="QZWG01000016">
    <property type="protein sequence ID" value="RZB61390.1"/>
    <property type="molecule type" value="Genomic_DNA"/>
</dbReference>
<evidence type="ECO:0000256" key="1">
    <source>
        <dbReference type="SAM" id="MobiDB-lite"/>
    </source>
</evidence>
<comment type="caution">
    <text evidence="2">The sequence shown here is derived from an EMBL/GenBank/DDBJ whole genome shotgun (WGS) entry which is preliminary data.</text>
</comment>
<organism evidence="2 3">
    <name type="scientific">Glycine soja</name>
    <name type="common">Wild soybean</name>
    <dbReference type="NCBI Taxonomy" id="3848"/>
    <lineage>
        <taxon>Eukaryota</taxon>
        <taxon>Viridiplantae</taxon>
        <taxon>Streptophyta</taxon>
        <taxon>Embryophyta</taxon>
        <taxon>Tracheophyta</taxon>
        <taxon>Spermatophyta</taxon>
        <taxon>Magnoliopsida</taxon>
        <taxon>eudicotyledons</taxon>
        <taxon>Gunneridae</taxon>
        <taxon>Pentapetalae</taxon>
        <taxon>rosids</taxon>
        <taxon>fabids</taxon>
        <taxon>Fabales</taxon>
        <taxon>Fabaceae</taxon>
        <taxon>Papilionoideae</taxon>
        <taxon>50 kb inversion clade</taxon>
        <taxon>NPAAA clade</taxon>
        <taxon>indigoferoid/millettioid clade</taxon>
        <taxon>Phaseoleae</taxon>
        <taxon>Glycine</taxon>
        <taxon>Glycine subgen. Soja</taxon>
    </lineage>
</organism>
<feature type="compositionally biased region" description="Polar residues" evidence="1">
    <location>
        <begin position="590"/>
        <end position="599"/>
    </location>
</feature>
<feature type="region of interest" description="Disordered" evidence="1">
    <location>
        <begin position="577"/>
        <end position="599"/>
    </location>
</feature>
<dbReference type="PANTHER" id="PTHR33621">
    <property type="entry name" value="ASPARTIC/GLUTAMIC ACID-RICH PROTEIN"/>
    <property type="match status" value="1"/>
</dbReference>
<feature type="region of interest" description="Disordered" evidence="1">
    <location>
        <begin position="182"/>
        <end position="202"/>
    </location>
</feature>
<name>A0A445GJJ0_GLYSO</name>
<dbReference type="AlphaFoldDB" id="A0A445GJJ0"/>
<feature type="region of interest" description="Disordered" evidence="1">
    <location>
        <begin position="436"/>
        <end position="455"/>
    </location>
</feature>
<dbReference type="Gramene" id="XM_028352077.1">
    <property type="protein sequence ID" value="XP_028207878.1"/>
    <property type="gene ID" value="LOC114391089"/>
</dbReference>
<feature type="compositionally biased region" description="Polar residues" evidence="1">
    <location>
        <begin position="191"/>
        <end position="200"/>
    </location>
</feature>
<sequence>MDLDFHGMKRKRLQALCKKHGIPANLKNKEMADRLSSIFKGKEVEDPVGSGNVGTKKGTPRCVGGKDINAEMVDLVTPGPGLEERSVVSAKNLKGLEIERLEFEMNSSPEITRGDSGICGVEEDMKSGLNEEQVVNSQGNLHSEPLVVALEELNSPLVEEEVEKLGDKNNLLEGVCENGKGRDEAVEQGDHNSPQGSNMKDVNVLHVSQAESLYPMVEEDEAAEQGSLSSPQASKMKDVNVYVSQEESGYLMVEEYEAAKQGDHSSPQGSNMKDMNVLHVSHEESVYPLVEDDEAVEQGNQNSPQASNIKDVNVLLVSQEESCYTVVEDDEAEEQGSLKSPQTSNMKDVNVLHVSQEEPGYSVVEEDEAAEQGNHNSPQGSNMKDINVLRVTHEEFVYPMVEGDGNHNSPQASNMKDGNVLHVSPQEAGYPMVEEEEALEQGNRSSPQGSGMKDENVLHVTQEESLYPMVEEDEAAEQGSLSSPQASKMKDVNVLHVSQEESGYPMMEEYEAAKQGDHSSPQGSNMKDMNVLHVSHEESVYPMVEDDEAVEQGNQNSPQASNMKDLNVLLVSQEESGYSVVEENEAAEQGDQNSPQGSNMIDMNVLRATHEEFDYPMVEGDEASELGNHNSPQASNMKDANALHVSPEESGCHTVKEEAVGQGDHSNPQASNMKDVNVLHVSQEESGYPMVEEDEVAEQDNQDSTQASNMKDVNVLHVSPEESGYPMVEEVQKSEDNIYNGSVYNFQNSGSEVADGKTTLTADGKTNLTAEHFVDDVPSSLNKYLVGTPDLFQRTYPENEVKSSGLNIHQDTCEEELKIPQKTGLIADPGECIGFSPNHLEASAVKSFQAETYFLPSALEDVEGTCNMKERTESVKMEQVDDSQQVKHSASSVMLLSNEDLVQVASVEVGDNLLEEEVEKSGLLADSEECIGYMPNNLEPSATKGFQAETYFDSSTLGDVVETCNIEESIESDQMEKEYSQEVLNMANELQRSMEESDPMEGEVTRLFDNSDDHDDAGGTEAEDKSQHHIKTDMDSIEKYLLNDFQSIDDADGQNSDEKPDEYAPTVPQSVEMNSCTFSLQQISAPDTVSGDEGTFQEKLETPTKCTPILSSEDNAIFYPNVESSMKLIVKSVPVKRARDVLGASDMKENIKIAKKEQAGTIISRSAFPKRKPLQDLRQN</sequence>